<dbReference type="GO" id="GO:0051382">
    <property type="term" value="P:kinetochore assembly"/>
    <property type="evidence" value="ECO:0007669"/>
    <property type="project" value="InterPro"/>
</dbReference>
<dbReference type="GO" id="GO:0019237">
    <property type="term" value="F:centromeric DNA binding"/>
    <property type="evidence" value="ECO:0007669"/>
    <property type="project" value="InterPro"/>
</dbReference>
<dbReference type="Pfam" id="PF15624">
    <property type="entry name" value="Mif2_N"/>
    <property type="match status" value="1"/>
</dbReference>
<reference evidence="9" key="1">
    <citation type="submission" date="2016-05" db="EMBL/GenBank/DDBJ databases">
        <title>Comparative genomics of biotechnologically important yeasts.</title>
        <authorList>
            <consortium name="DOE Joint Genome Institute"/>
            <person name="Riley R."/>
            <person name="Haridas S."/>
            <person name="Wolfe K.H."/>
            <person name="Lopes M.R."/>
            <person name="Hittinger C.T."/>
            <person name="Goker M."/>
            <person name="Salamov A."/>
            <person name="Wisecaver J."/>
            <person name="Long T.M."/>
            <person name="Aerts A.L."/>
            <person name="Barry K."/>
            <person name="Choi C."/>
            <person name="Clum A."/>
            <person name="Coughlan A.Y."/>
            <person name="Deshpande S."/>
            <person name="Douglass A.P."/>
            <person name="Hanson S.J."/>
            <person name="Klenk H.-P."/>
            <person name="Labutti K."/>
            <person name="Lapidus A."/>
            <person name="Lindquist E."/>
            <person name="Lipzen A."/>
            <person name="Meier-Kolthoff J.P."/>
            <person name="Ohm R.A."/>
            <person name="Otillar R.P."/>
            <person name="Pangilinan J."/>
            <person name="Peng Y."/>
            <person name="Rokas A."/>
            <person name="Rosa C.A."/>
            <person name="Scheuner C."/>
            <person name="Sibirny A.A."/>
            <person name="Slot J.C."/>
            <person name="Stielow J.B."/>
            <person name="Sun H."/>
            <person name="Kurtzman C.P."/>
            <person name="Blackwell M."/>
            <person name="Grigoriev I.V."/>
            <person name="Jeffries T.W."/>
        </authorList>
    </citation>
    <scope>NUCLEOTIDE SEQUENCE [LARGE SCALE GENOMIC DNA]</scope>
    <source>
        <strain evidence="9">NRRL Y-2460</strain>
    </source>
</reference>
<organism evidence="8 9">
    <name type="scientific">Pachysolen tannophilus NRRL Y-2460</name>
    <dbReference type="NCBI Taxonomy" id="669874"/>
    <lineage>
        <taxon>Eukaryota</taxon>
        <taxon>Fungi</taxon>
        <taxon>Dikarya</taxon>
        <taxon>Ascomycota</taxon>
        <taxon>Saccharomycotina</taxon>
        <taxon>Pichiomycetes</taxon>
        <taxon>Pachysolenaceae</taxon>
        <taxon>Pachysolen</taxon>
    </lineage>
</organism>
<evidence type="ECO:0000256" key="2">
    <source>
        <dbReference type="ARBA" id="ARBA00010291"/>
    </source>
</evidence>
<dbReference type="Pfam" id="PF11699">
    <property type="entry name" value="CENP-C_C"/>
    <property type="match status" value="1"/>
</dbReference>
<evidence type="ECO:0000256" key="1">
    <source>
        <dbReference type="ARBA" id="ARBA00004123"/>
    </source>
</evidence>
<dbReference type="Gene3D" id="2.60.120.10">
    <property type="entry name" value="Jelly Rolls"/>
    <property type="match status" value="1"/>
</dbReference>
<dbReference type="InterPro" id="IPR014710">
    <property type="entry name" value="RmlC-like_jellyroll"/>
</dbReference>
<dbReference type="OrthoDB" id="1939643at2759"/>
<gene>
    <name evidence="8" type="ORF">PACTADRAFT_49948</name>
</gene>
<dbReference type="Proteomes" id="UP000094236">
    <property type="component" value="Unassembled WGS sequence"/>
</dbReference>
<keyword evidence="3" id="KW-0238">DNA-binding</keyword>
<proteinExistence type="inferred from homology"/>
<evidence type="ECO:0000256" key="3">
    <source>
        <dbReference type="ARBA" id="ARBA00023125"/>
    </source>
</evidence>
<comment type="subcellular location">
    <subcellularLocation>
        <location evidence="1">Nucleus</location>
    </subcellularLocation>
</comment>
<dbReference type="GO" id="GO:0051455">
    <property type="term" value="P:spindle attachment to meiosis I kinetochore"/>
    <property type="evidence" value="ECO:0007669"/>
    <property type="project" value="TreeGrafter"/>
</dbReference>
<feature type="compositionally biased region" description="Basic and acidic residues" evidence="5">
    <location>
        <begin position="48"/>
        <end position="60"/>
    </location>
</feature>
<feature type="compositionally biased region" description="Acidic residues" evidence="5">
    <location>
        <begin position="173"/>
        <end position="184"/>
    </location>
</feature>
<dbReference type="CDD" id="cd06993">
    <property type="entry name" value="cupin_CENP-C_C"/>
    <property type="match status" value="1"/>
</dbReference>
<comment type="similarity">
    <text evidence="2">Belongs to the CENP-C/MIF2 family.</text>
</comment>
<feature type="compositionally biased region" description="Low complexity" evidence="5">
    <location>
        <begin position="206"/>
        <end position="235"/>
    </location>
</feature>
<accession>A0A1E4TTY8</accession>
<evidence type="ECO:0000313" key="9">
    <source>
        <dbReference type="Proteomes" id="UP000094236"/>
    </source>
</evidence>
<dbReference type="GO" id="GO:0051315">
    <property type="term" value="P:attachment of mitotic spindle microtubules to kinetochore"/>
    <property type="evidence" value="ECO:0007669"/>
    <property type="project" value="TreeGrafter"/>
</dbReference>
<dbReference type="SUPFAM" id="SSF51182">
    <property type="entry name" value="RmlC-like cupins"/>
    <property type="match status" value="1"/>
</dbReference>
<evidence type="ECO:0008006" key="10">
    <source>
        <dbReference type="Google" id="ProtNLM"/>
    </source>
</evidence>
<feature type="compositionally biased region" description="Low complexity" evidence="5">
    <location>
        <begin position="77"/>
        <end position="86"/>
    </location>
</feature>
<sequence>MDYMNLGQVSRKTGLRAKQNTKKDVNGMEDIDDFFVEEDSSVDDDAEQERSSRNGKDRNLARKLSFKKSPEKNLNLTTSGSGSSPRKSPRKSLQRKQTESPLLPALDVNHRESNDIFEPASPIASDHYLRSLETLSPINSKTDKKSASMTKKIALGKNNKKRKIDISDNENNQSDEEADDESDFEDARQNLETEKLIAKKSKRQSNKNSPIKPKSNNSKAKTSTTKRTATTTTTRQRLPSEPITSDTEPIRRSSRTKIPALAWWRNEKVIYEARKENDTIVNQVKKIVHVPEPEKIVRNRSHTNRKTITSGAHTKKIDKSTTNGGSVEVEYESDPEVSGSEWYKDGSLKAEVFEGPGSDNKVERVIAWAPSKEDYAHPVKNEHDDFQLAVLFDQDKEFSAAGMLEIPFGGQKSMKNNDDTYFIFHVVKGLLEVTVSDNVFIVTRGCSFEIPMGNFYQFVNKGKSVVKLFFVQSKYVTIDPNEEWD</sequence>
<keyword evidence="4" id="KW-0539">Nucleus</keyword>
<evidence type="ECO:0000256" key="5">
    <source>
        <dbReference type="SAM" id="MobiDB-lite"/>
    </source>
</evidence>
<keyword evidence="9" id="KW-1185">Reference proteome</keyword>
<evidence type="ECO:0000256" key="4">
    <source>
        <dbReference type="ARBA" id="ARBA00023242"/>
    </source>
</evidence>
<dbReference type="GO" id="GO:0005634">
    <property type="term" value="C:nucleus"/>
    <property type="evidence" value="ECO:0007669"/>
    <property type="project" value="UniProtKB-SubCell"/>
</dbReference>
<protein>
    <recommendedName>
        <fullName evidence="10">Mif2/CENP-C cupin domain-containing protein</fullName>
    </recommendedName>
</protein>
<dbReference type="EMBL" id="KV454014">
    <property type="protein sequence ID" value="ODV95206.1"/>
    <property type="molecule type" value="Genomic_DNA"/>
</dbReference>
<evidence type="ECO:0000259" key="7">
    <source>
        <dbReference type="Pfam" id="PF15624"/>
    </source>
</evidence>
<dbReference type="PANTHER" id="PTHR16684">
    <property type="entry name" value="CENTROMERE PROTEIN C"/>
    <property type="match status" value="1"/>
</dbReference>
<feature type="domain" description="Mif2/CENP-C cupin" evidence="6">
    <location>
        <begin position="386"/>
        <end position="472"/>
    </location>
</feature>
<dbReference type="STRING" id="669874.A0A1E4TTY8"/>
<feature type="compositionally biased region" description="Basic and acidic residues" evidence="5">
    <location>
        <begin position="185"/>
        <end position="197"/>
    </location>
</feature>
<dbReference type="InterPro" id="IPR028929">
    <property type="entry name" value="Mif2_N"/>
</dbReference>
<evidence type="ECO:0000259" key="6">
    <source>
        <dbReference type="Pfam" id="PF11699"/>
    </source>
</evidence>
<evidence type="ECO:0000313" key="8">
    <source>
        <dbReference type="EMBL" id="ODV95206.1"/>
    </source>
</evidence>
<feature type="region of interest" description="Disordered" evidence="5">
    <location>
        <begin position="1"/>
        <end position="253"/>
    </location>
</feature>
<feature type="compositionally biased region" description="Acidic residues" evidence="5">
    <location>
        <begin position="27"/>
        <end position="47"/>
    </location>
</feature>
<dbReference type="PANTHER" id="PTHR16684:SF11">
    <property type="entry name" value="CENTROMERE PROTEIN C"/>
    <property type="match status" value="1"/>
</dbReference>
<feature type="region of interest" description="Disordered" evidence="5">
    <location>
        <begin position="316"/>
        <end position="338"/>
    </location>
</feature>
<dbReference type="InterPro" id="IPR025974">
    <property type="entry name" value="Mif2/CENP-C_cupin"/>
</dbReference>
<dbReference type="InterPro" id="IPR028386">
    <property type="entry name" value="CENP-C/Mif2/cnp3"/>
</dbReference>
<feature type="domain" description="Mif2 N-terminal" evidence="7">
    <location>
        <begin position="3"/>
        <end position="106"/>
    </location>
</feature>
<name>A0A1E4TTY8_PACTA</name>
<dbReference type="AlphaFoldDB" id="A0A1E4TTY8"/>
<dbReference type="InterPro" id="IPR011051">
    <property type="entry name" value="RmlC_Cupin_sf"/>
</dbReference>
<dbReference type="GO" id="GO:0000776">
    <property type="term" value="C:kinetochore"/>
    <property type="evidence" value="ECO:0007669"/>
    <property type="project" value="InterPro"/>
</dbReference>